<feature type="region of interest" description="Disordered" evidence="1">
    <location>
        <begin position="89"/>
        <end position="115"/>
    </location>
</feature>
<organism evidence="3 4">
    <name type="scientific">Myriangium duriaei CBS 260.36</name>
    <dbReference type="NCBI Taxonomy" id="1168546"/>
    <lineage>
        <taxon>Eukaryota</taxon>
        <taxon>Fungi</taxon>
        <taxon>Dikarya</taxon>
        <taxon>Ascomycota</taxon>
        <taxon>Pezizomycotina</taxon>
        <taxon>Dothideomycetes</taxon>
        <taxon>Dothideomycetidae</taxon>
        <taxon>Myriangiales</taxon>
        <taxon>Myriangiaceae</taxon>
        <taxon>Myriangium</taxon>
    </lineage>
</organism>
<evidence type="ECO:0000313" key="4">
    <source>
        <dbReference type="Proteomes" id="UP000799439"/>
    </source>
</evidence>
<evidence type="ECO:0000256" key="1">
    <source>
        <dbReference type="SAM" id="MobiDB-lite"/>
    </source>
</evidence>
<dbReference type="SUPFAM" id="SSF54427">
    <property type="entry name" value="NTF2-like"/>
    <property type="match status" value="1"/>
</dbReference>
<gene>
    <name evidence="3" type="ORF">K461DRAFT_274902</name>
</gene>
<reference evidence="3" key="1">
    <citation type="journal article" date="2020" name="Stud. Mycol.">
        <title>101 Dothideomycetes genomes: a test case for predicting lifestyles and emergence of pathogens.</title>
        <authorList>
            <person name="Haridas S."/>
            <person name="Albert R."/>
            <person name="Binder M."/>
            <person name="Bloem J."/>
            <person name="Labutti K."/>
            <person name="Salamov A."/>
            <person name="Andreopoulos B."/>
            <person name="Baker S."/>
            <person name="Barry K."/>
            <person name="Bills G."/>
            <person name="Bluhm B."/>
            <person name="Cannon C."/>
            <person name="Castanera R."/>
            <person name="Culley D."/>
            <person name="Daum C."/>
            <person name="Ezra D."/>
            <person name="Gonzalez J."/>
            <person name="Henrissat B."/>
            <person name="Kuo A."/>
            <person name="Liang C."/>
            <person name="Lipzen A."/>
            <person name="Lutzoni F."/>
            <person name="Magnuson J."/>
            <person name="Mondo S."/>
            <person name="Nolan M."/>
            <person name="Ohm R."/>
            <person name="Pangilinan J."/>
            <person name="Park H.-J."/>
            <person name="Ramirez L."/>
            <person name="Alfaro M."/>
            <person name="Sun H."/>
            <person name="Tritt A."/>
            <person name="Yoshinaga Y."/>
            <person name="Zwiers L.-H."/>
            <person name="Turgeon B."/>
            <person name="Goodwin S."/>
            <person name="Spatafora J."/>
            <person name="Crous P."/>
            <person name="Grigoriev I."/>
        </authorList>
    </citation>
    <scope>NUCLEOTIDE SEQUENCE</scope>
    <source>
        <strain evidence="3">CBS 260.36</strain>
    </source>
</reference>
<proteinExistence type="predicted"/>
<dbReference type="Proteomes" id="UP000799439">
    <property type="component" value="Unassembled WGS sequence"/>
</dbReference>
<protein>
    <recommendedName>
        <fullName evidence="2">SnoaL-like domain-containing protein</fullName>
    </recommendedName>
</protein>
<sequence length="189" mass="21310">MSAFKQSGLFSRSSQSSTEQQPDFLSYLAIKNVLSLYCVALDTKDFSLLHEVFTQDVEAIYPFASMFGVEEIIYRISRRLAPTTSQHALTTQHINFPPSTSTKQKRKSGSKGPTSASVMTYFTATHFGKGQWTGKTLTTYGKYIDELVMVGDDDDQEDELGVGHWRIRRREVRFMSRVGDERIVTAANS</sequence>
<dbReference type="InterPro" id="IPR037401">
    <property type="entry name" value="SnoaL-like"/>
</dbReference>
<name>A0A9P4MN47_9PEZI</name>
<dbReference type="Pfam" id="PF13577">
    <property type="entry name" value="SnoaL_4"/>
    <property type="match status" value="1"/>
</dbReference>
<accession>A0A9P4MN47</accession>
<evidence type="ECO:0000259" key="2">
    <source>
        <dbReference type="Pfam" id="PF13577"/>
    </source>
</evidence>
<keyword evidence="4" id="KW-1185">Reference proteome</keyword>
<dbReference type="OrthoDB" id="2148716at2759"/>
<dbReference type="AlphaFoldDB" id="A0A9P4MN47"/>
<evidence type="ECO:0000313" key="3">
    <source>
        <dbReference type="EMBL" id="KAF2155864.1"/>
    </source>
</evidence>
<dbReference type="Gene3D" id="3.10.450.50">
    <property type="match status" value="1"/>
</dbReference>
<feature type="compositionally biased region" description="Polar residues" evidence="1">
    <location>
        <begin position="89"/>
        <end position="102"/>
    </location>
</feature>
<feature type="domain" description="SnoaL-like" evidence="2">
    <location>
        <begin position="25"/>
        <end position="170"/>
    </location>
</feature>
<dbReference type="InterPro" id="IPR032710">
    <property type="entry name" value="NTF2-like_dom_sf"/>
</dbReference>
<dbReference type="EMBL" id="ML996082">
    <property type="protein sequence ID" value="KAF2155864.1"/>
    <property type="molecule type" value="Genomic_DNA"/>
</dbReference>
<comment type="caution">
    <text evidence="3">The sequence shown here is derived from an EMBL/GenBank/DDBJ whole genome shotgun (WGS) entry which is preliminary data.</text>
</comment>